<evidence type="ECO:0000256" key="1">
    <source>
        <dbReference type="ARBA" id="ARBA00004418"/>
    </source>
</evidence>
<evidence type="ECO:0000313" key="5">
    <source>
        <dbReference type="EMBL" id="VEF10907.1"/>
    </source>
</evidence>
<organism evidence="5 6">
    <name type="scientific">Pseudomonas fluorescens</name>
    <dbReference type="NCBI Taxonomy" id="294"/>
    <lineage>
        <taxon>Bacteria</taxon>
        <taxon>Pseudomonadati</taxon>
        <taxon>Pseudomonadota</taxon>
        <taxon>Gammaproteobacteria</taxon>
        <taxon>Pseudomonadales</taxon>
        <taxon>Pseudomonadaceae</taxon>
        <taxon>Pseudomonas</taxon>
    </lineage>
</organism>
<dbReference type="InterPro" id="IPR006059">
    <property type="entry name" value="SBP"/>
</dbReference>
<dbReference type="GO" id="GO:0015846">
    <property type="term" value="P:polyamine transport"/>
    <property type="evidence" value="ECO:0007669"/>
    <property type="project" value="InterPro"/>
</dbReference>
<evidence type="ECO:0000256" key="3">
    <source>
        <dbReference type="ARBA" id="ARBA00022729"/>
    </source>
</evidence>
<dbReference type="CDD" id="cd13659">
    <property type="entry name" value="PBP2_PotF"/>
    <property type="match status" value="1"/>
</dbReference>
<dbReference type="PANTHER" id="PTHR30222:SF12">
    <property type="entry name" value="NORSPERMIDINE SENSOR"/>
    <property type="match status" value="1"/>
</dbReference>
<evidence type="ECO:0000256" key="2">
    <source>
        <dbReference type="ARBA" id="ARBA00022448"/>
    </source>
</evidence>
<comment type="subcellular location">
    <subcellularLocation>
        <location evidence="1">Periplasm</location>
    </subcellularLocation>
</comment>
<dbReference type="Gene3D" id="3.40.190.10">
    <property type="entry name" value="Periplasmic binding protein-like II"/>
    <property type="match status" value="2"/>
</dbReference>
<evidence type="ECO:0000313" key="6">
    <source>
        <dbReference type="Proteomes" id="UP000281909"/>
    </source>
</evidence>
<protein>
    <submittedName>
        <fullName evidence="5">Polyamine ABC transporter substrate-binding protein</fullName>
    </submittedName>
</protein>
<dbReference type="InterPro" id="IPR001188">
    <property type="entry name" value="Sperm_putr-bd"/>
</dbReference>
<dbReference type="PRINTS" id="PR00909">
    <property type="entry name" value="SPERMDNBNDNG"/>
</dbReference>
<keyword evidence="2" id="KW-0813">Transport</keyword>
<proteinExistence type="predicted"/>
<reference evidence="5 6" key="1">
    <citation type="submission" date="2018-12" db="EMBL/GenBank/DDBJ databases">
        <authorList>
            <consortium name="Pathogen Informatics"/>
        </authorList>
    </citation>
    <scope>NUCLEOTIDE SEQUENCE [LARGE SCALE GENOMIC DNA]</scope>
    <source>
        <strain evidence="5 6">NCTC9428</strain>
    </source>
</reference>
<dbReference type="AlphaFoldDB" id="A0A3S4R5Z3"/>
<name>A0A3S4R5Z3_PSEFL</name>
<dbReference type="PIRSF" id="PIRSF019574">
    <property type="entry name" value="Periplasmic_polyamine_BP"/>
    <property type="match status" value="1"/>
</dbReference>
<accession>A0A3S4R5Z3</accession>
<sequence>MSLDPALVLWSNPMKSTFYMQCVLAAVFGFGLVCAKAEEPEKSSVHIYNWYDYIAPNIVKDFQQEAGISAVYDVFDNSDVMQSKLMAGRSGYDVVVASADLLPNLIKAGVLKKLDRSKLPNWSHLDPDILAKLQSNDPANSYAAPYLWGTTGIGYDADKVKSILGTDAPVDSWDLIFKPENLAKLSQCGVAMLDAPNEVIPIALHYLGLPYNSLNPEDYKKAQALLLSLRPHIVYFDSSRFISDLANGNVCVVLGWGGGVADAQKASRLAGNHRNLVYSIPREGAPVWVENLVQLNDAPHPEQGLAFINYMLRPEVIAQASNYLSYPNANKDATPLVEQKIRDNPGVYPSRKVLDTLFPLEPLPLKMERVRTRTWNTVKTGT</sequence>
<dbReference type="GO" id="GO:0042597">
    <property type="term" value="C:periplasmic space"/>
    <property type="evidence" value="ECO:0007669"/>
    <property type="project" value="UniProtKB-SubCell"/>
</dbReference>
<dbReference type="Proteomes" id="UP000281909">
    <property type="component" value="Chromosome"/>
</dbReference>
<keyword evidence="3" id="KW-0732">Signal</keyword>
<gene>
    <name evidence="5" type="primary">potF_4</name>
    <name evidence="5" type="ORF">NCTC9428_02522</name>
</gene>
<dbReference type="EMBL" id="LR134318">
    <property type="protein sequence ID" value="VEF10907.1"/>
    <property type="molecule type" value="Genomic_DNA"/>
</dbReference>
<keyword evidence="4" id="KW-0574">Periplasm</keyword>
<evidence type="ECO:0000256" key="4">
    <source>
        <dbReference type="ARBA" id="ARBA00022764"/>
    </source>
</evidence>
<dbReference type="PANTHER" id="PTHR30222">
    <property type="entry name" value="SPERMIDINE/PUTRESCINE-BINDING PERIPLASMIC PROTEIN"/>
    <property type="match status" value="1"/>
</dbReference>
<dbReference type="Pfam" id="PF13416">
    <property type="entry name" value="SBP_bac_8"/>
    <property type="match status" value="1"/>
</dbReference>
<dbReference type="GO" id="GO:0019808">
    <property type="term" value="F:polyamine binding"/>
    <property type="evidence" value="ECO:0007669"/>
    <property type="project" value="InterPro"/>
</dbReference>
<dbReference type="SUPFAM" id="SSF53850">
    <property type="entry name" value="Periplasmic binding protein-like II"/>
    <property type="match status" value="1"/>
</dbReference>